<name>A0ABW9NRV2_9ACTN</name>
<evidence type="ECO:0000313" key="2">
    <source>
        <dbReference type="EMBL" id="MQS36001.1"/>
    </source>
</evidence>
<feature type="signal peptide" evidence="1">
    <location>
        <begin position="1"/>
        <end position="33"/>
    </location>
</feature>
<evidence type="ECO:0000313" key="3">
    <source>
        <dbReference type="Proteomes" id="UP000460558"/>
    </source>
</evidence>
<sequence>MGVPRVPRAIARPLIALLSGAGLVLSTPGAAQASASYHMPARNEGGVSITATFHGAVVPRPYNPDPDAYSGDRKCLNTEQEYAPTPGCGGFKLKLKLHNVRNQPGFELPNPAPNPDPWKNRFHVSADVGRTYGCMRADGAFDPYIRLTIREQMWPEHHPDSTDVLSILAALRADPDADVEPYFYVNFKPVEMTCPPGMTPALYGIRVSDLQASVSADQVFGLAYWQHPGPFYA</sequence>
<dbReference type="Proteomes" id="UP000460558">
    <property type="component" value="Unassembled WGS sequence"/>
</dbReference>
<reference evidence="2 3" key="1">
    <citation type="submission" date="2019-06" db="EMBL/GenBank/DDBJ databases">
        <title>Comparative genomics and metabolomics analyses of clavulanic acid producing Streptomyces species provides insight into specialized metabolism and evolution of beta-lactam biosynthetic gene clusters.</title>
        <authorList>
            <person name="Moore M.A."/>
            <person name="Cruz-Morales P."/>
            <person name="Barona Gomez F."/>
            <person name="Kapil T."/>
        </authorList>
    </citation>
    <scope>NUCLEOTIDE SEQUENCE [LARGE SCALE GENOMIC DNA]</scope>
    <source>
        <strain evidence="2 3">T-272</strain>
    </source>
</reference>
<feature type="chain" id="PRO_5046284503" evidence="1">
    <location>
        <begin position="34"/>
        <end position="233"/>
    </location>
</feature>
<dbReference type="EMBL" id="VDEQ01000103">
    <property type="protein sequence ID" value="MQS36001.1"/>
    <property type="molecule type" value="Genomic_DNA"/>
</dbReference>
<evidence type="ECO:0000256" key="1">
    <source>
        <dbReference type="SAM" id="SignalP"/>
    </source>
</evidence>
<comment type="caution">
    <text evidence="2">The sequence shown here is derived from an EMBL/GenBank/DDBJ whole genome shotgun (WGS) entry which is preliminary data.</text>
</comment>
<protein>
    <submittedName>
        <fullName evidence="2">Uncharacterized protein</fullName>
    </submittedName>
</protein>
<keyword evidence="3" id="KW-1185">Reference proteome</keyword>
<proteinExistence type="predicted"/>
<accession>A0ABW9NRV2</accession>
<keyword evidence="1" id="KW-0732">Signal</keyword>
<gene>
    <name evidence="2" type="ORF">FFZ77_10440</name>
</gene>
<organism evidence="2 3">
    <name type="scientific">Streptomyces katsurahamanus</name>
    <dbReference type="NCBI Taxonomy" id="2577098"/>
    <lineage>
        <taxon>Bacteria</taxon>
        <taxon>Bacillati</taxon>
        <taxon>Actinomycetota</taxon>
        <taxon>Actinomycetes</taxon>
        <taxon>Kitasatosporales</taxon>
        <taxon>Streptomycetaceae</taxon>
        <taxon>Streptomyces</taxon>
    </lineage>
</organism>